<dbReference type="GO" id="GO:0000160">
    <property type="term" value="P:phosphorelay signal transduction system"/>
    <property type="evidence" value="ECO:0007669"/>
    <property type="project" value="InterPro"/>
</dbReference>
<comment type="caution">
    <text evidence="3">The sequence shown here is derived from an EMBL/GenBank/DDBJ whole genome shotgun (WGS) entry which is preliminary data.</text>
</comment>
<accession>W4L4L4</accession>
<gene>
    <name evidence="3" type="ORF">ETSY2_52100</name>
</gene>
<proteinExistence type="predicted"/>
<dbReference type="EMBL" id="AZHX01002731">
    <property type="protein sequence ID" value="ETW93048.1"/>
    <property type="molecule type" value="Genomic_DNA"/>
</dbReference>
<dbReference type="AlphaFoldDB" id="W4L4L4"/>
<dbReference type="Proteomes" id="UP000019140">
    <property type="component" value="Unassembled WGS sequence"/>
</dbReference>
<evidence type="ECO:0000313" key="3">
    <source>
        <dbReference type="EMBL" id="ETW93048.1"/>
    </source>
</evidence>
<name>W4L4L4_9BACT</name>
<dbReference type="PROSITE" id="PS50110">
    <property type="entry name" value="RESPONSE_REGULATORY"/>
    <property type="match status" value="1"/>
</dbReference>
<sequence>MDYQSLRVLLVDAEDDTRQSLAAFLGEEYNFITHTAAGYSQAWNRVTQVDQPHHVVLIDIALPNETLDKSSDMVPAITLMQRIKARSPQTGFILFRHPEVKVSLADALGAGAFRYLEKSFPPHELAVLIRYAAEERERSILEHLFRTRTDSIELQNEEDALTSLLHGIQQLHFDRVRIYTLSDDKAYMVGRVHVGMGPDFIGMKRPIAGDMYLQHLLYDSQREH</sequence>
<feature type="modified residue" description="4-aspartylphosphate" evidence="1">
    <location>
        <position position="59"/>
    </location>
</feature>
<dbReference type="Gene3D" id="3.40.50.2300">
    <property type="match status" value="1"/>
</dbReference>
<dbReference type="InterPro" id="IPR011006">
    <property type="entry name" value="CheY-like_superfamily"/>
</dbReference>
<keyword evidence="1" id="KW-0597">Phosphoprotein</keyword>
<evidence type="ECO:0000259" key="2">
    <source>
        <dbReference type="PROSITE" id="PS50110"/>
    </source>
</evidence>
<evidence type="ECO:0000256" key="1">
    <source>
        <dbReference type="PROSITE-ProRule" id="PRU00169"/>
    </source>
</evidence>
<protein>
    <recommendedName>
        <fullName evidence="2">Response regulatory domain-containing protein</fullName>
    </recommendedName>
</protein>
<dbReference type="InterPro" id="IPR001789">
    <property type="entry name" value="Sig_transdc_resp-reg_receiver"/>
</dbReference>
<feature type="non-terminal residue" evidence="3">
    <location>
        <position position="224"/>
    </location>
</feature>
<dbReference type="SMART" id="SM00448">
    <property type="entry name" value="REC"/>
    <property type="match status" value="1"/>
</dbReference>
<dbReference type="HOGENOM" id="CLU_1237278_0_0_7"/>
<dbReference type="SUPFAM" id="SSF52172">
    <property type="entry name" value="CheY-like"/>
    <property type="match status" value="1"/>
</dbReference>
<organism evidence="3 4">
    <name type="scientific">Candidatus Entotheonella gemina</name>
    <dbReference type="NCBI Taxonomy" id="1429439"/>
    <lineage>
        <taxon>Bacteria</taxon>
        <taxon>Pseudomonadati</taxon>
        <taxon>Nitrospinota/Tectimicrobiota group</taxon>
        <taxon>Candidatus Tectimicrobiota</taxon>
        <taxon>Candidatus Entotheonellia</taxon>
        <taxon>Candidatus Entotheonellales</taxon>
        <taxon>Candidatus Entotheonellaceae</taxon>
        <taxon>Candidatus Entotheonella</taxon>
    </lineage>
</organism>
<dbReference type="Pfam" id="PF00072">
    <property type="entry name" value="Response_reg"/>
    <property type="match status" value="1"/>
</dbReference>
<reference evidence="3 4" key="1">
    <citation type="journal article" date="2014" name="Nature">
        <title>An environmental bacterial taxon with a large and distinct metabolic repertoire.</title>
        <authorList>
            <person name="Wilson M.C."/>
            <person name="Mori T."/>
            <person name="Ruckert C."/>
            <person name="Uria A.R."/>
            <person name="Helf M.J."/>
            <person name="Takada K."/>
            <person name="Gernert C."/>
            <person name="Steffens U.A."/>
            <person name="Heycke N."/>
            <person name="Schmitt S."/>
            <person name="Rinke C."/>
            <person name="Helfrich E.J."/>
            <person name="Brachmann A.O."/>
            <person name="Gurgui C."/>
            <person name="Wakimoto T."/>
            <person name="Kracht M."/>
            <person name="Crusemann M."/>
            <person name="Hentschel U."/>
            <person name="Abe I."/>
            <person name="Matsunaga S."/>
            <person name="Kalinowski J."/>
            <person name="Takeyama H."/>
            <person name="Piel J."/>
        </authorList>
    </citation>
    <scope>NUCLEOTIDE SEQUENCE [LARGE SCALE GENOMIC DNA]</scope>
    <source>
        <strain evidence="4">TSY2</strain>
    </source>
</reference>
<feature type="domain" description="Response regulatory" evidence="2">
    <location>
        <begin position="7"/>
        <end position="133"/>
    </location>
</feature>
<evidence type="ECO:0000313" key="4">
    <source>
        <dbReference type="Proteomes" id="UP000019140"/>
    </source>
</evidence>
<keyword evidence="4" id="KW-1185">Reference proteome</keyword>